<organism evidence="2 3">
    <name type="scientific">Trichonephila inaurata madagascariensis</name>
    <dbReference type="NCBI Taxonomy" id="2747483"/>
    <lineage>
        <taxon>Eukaryota</taxon>
        <taxon>Metazoa</taxon>
        <taxon>Ecdysozoa</taxon>
        <taxon>Arthropoda</taxon>
        <taxon>Chelicerata</taxon>
        <taxon>Arachnida</taxon>
        <taxon>Araneae</taxon>
        <taxon>Araneomorphae</taxon>
        <taxon>Entelegynae</taxon>
        <taxon>Araneoidea</taxon>
        <taxon>Nephilidae</taxon>
        <taxon>Trichonephila</taxon>
        <taxon>Trichonephila inaurata</taxon>
    </lineage>
</organism>
<gene>
    <name evidence="2" type="primary">AVEN_229127_1</name>
    <name evidence="2" type="ORF">TNIN_283621</name>
</gene>
<comment type="caution">
    <text evidence="2">The sequence shown here is derived from an EMBL/GenBank/DDBJ whole genome shotgun (WGS) entry which is preliminary data.</text>
</comment>
<evidence type="ECO:0000313" key="2">
    <source>
        <dbReference type="EMBL" id="GFY50874.1"/>
    </source>
</evidence>
<dbReference type="AlphaFoldDB" id="A0A8X6XCT1"/>
<evidence type="ECO:0000259" key="1">
    <source>
        <dbReference type="Pfam" id="PF18701"/>
    </source>
</evidence>
<feature type="domain" description="DUF5641" evidence="1">
    <location>
        <begin position="94"/>
        <end position="166"/>
    </location>
</feature>
<accession>A0A8X6XCT1</accession>
<dbReference type="EMBL" id="BMAV01007773">
    <property type="protein sequence ID" value="GFY50874.1"/>
    <property type="molecule type" value="Genomic_DNA"/>
</dbReference>
<protein>
    <submittedName>
        <fullName evidence="2">Integrase catalytic domain-containing protein</fullName>
    </submittedName>
</protein>
<keyword evidence="3" id="KW-1185">Reference proteome</keyword>
<evidence type="ECO:0000313" key="3">
    <source>
        <dbReference type="Proteomes" id="UP000886998"/>
    </source>
</evidence>
<proteinExistence type="predicted"/>
<sequence length="169" mass="20279">MRGWLTQMRKTIVITLAKTDDSDWYYRYFSPIRKIIRMLAWIFRFYFKLRKTNFDCSENLSVAELETPERFLREIPKSGVPDIDLVDKEKLSKRAKYIQSIRDQLRKQFRSEYLGQLRHQSVTNHQIKPLKVGEIVLLEDVNKKRTFWDLARAEKLIPGRDGQIKTCCY</sequence>
<dbReference type="InterPro" id="IPR040676">
    <property type="entry name" value="DUF5641"/>
</dbReference>
<dbReference type="Proteomes" id="UP000886998">
    <property type="component" value="Unassembled WGS sequence"/>
</dbReference>
<reference evidence="2" key="1">
    <citation type="submission" date="2020-08" db="EMBL/GenBank/DDBJ databases">
        <title>Multicomponent nature underlies the extraordinary mechanical properties of spider dragline silk.</title>
        <authorList>
            <person name="Kono N."/>
            <person name="Nakamura H."/>
            <person name="Mori M."/>
            <person name="Yoshida Y."/>
            <person name="Ohtoshi R."/>
            <person name="Malay A.D."/>
            <person name="Moran D.A.P."/>
            <person name="Tomita M."/>
            <person name="Numata K."/>
            <person name="Arakawa K."/>
        </authorList>
    </citation>
    <scope>NUCLEOTIDE SEQUENCE</scope>
</reference>
<dbReference type="Pfam" id="PF18701">
    <property type="entry name" value="DUF5641"/>
    <property type="match status" value="1"/>
</dbReference>
<name>A0A8X6XCT1_9ARAC</name>